<sequence>MRRESILPSARRNDAKVLAASHGQSYRTLVYAIQDIDASKMHEVHPDYKYRDSDSRFEALSMLIQQYSLKAQFRSKAGSQAITPEQLIDRMKKAYYFHSSIDRKRYSVDEREDLIFTTGSEHLDPAWWDNAVAAAKAFNQTNDLVNYGEFGTVSLSNDVQAILSGSSSTWDHNELYDDPGSQLQAPDTVDKVETGTEAAEDSDLEEPPRKRQRQACRAATSIDTTNTLTPGRVPIVVQRDFQLRASTPTPTSPKPEPQRTTSGQSTMSNTSDSLSSIDSSVLSESGWQRPSGEDNASRLQLEIATITSESVARLFEVIQLDVQELFTYDASCSEPLARLFRLCCGQNWIQTLDTFRTRRFLRASDLTTALLSAAVSTEILSEHNWMLQLCLQAAVEQSDYQDALFQAISFDAADHLRAEQLTAAISARKLRDTASAQPLTNILADFAATTADRILHILVPYIEVLVDLSKALNPYRKSFAARRWREVLTEDLGLIVRRAIELKLETYASVDHRYEFFWPASGDIFDAKIHRSHETNPNGQIAIALGPGLRCFAETSHHDMQTRCDEEKEVAQYLGCAEVITCAEFDAPEASASNNIC</sequence>
<protein>
    <submittedName>
        <fullName evidence="2">Uncharacterized protein</fullName>
    </submittedName>
</protein>
<name>A0A2G5HI85_CERBT</name>
<comment type="caution">
    <text evidence="2">The sequence shown here is derived from an EMBL/GenBank/DDBJ whole genome shotgun (WGS) entry which is preliminary data.</text>
</comment>
<feature type="compositionally biased region" description="Low complexity" evidence="1">
    <location>
        <begin position="265"/>
        <end position="285"/>
    </location>
</feature>
<proteinExistence type="predicted"/>
<evidence type="ECO:0000313" key="2">
    <source>
        <dbReference type="EMBL" id="PIA92296.1"/>
    </source>
</evidence>
<feature type="region of interest" description="Disordered" evidence="1">
    <location>
        <begin position="191"/>
        <end position="294"/>
    </location>
</feature>
<gene>
    <name evidence="2" type="ORF">CB0940_09181</name>
</gene>
<evidence type="ECO:0000313" key="3">
    <source>
        <dbReference type="Proteomes" id="UP000230605"/>
    </source>
</evidence>
<evidence type="ECO:0000256" key="1">
    <source>
        <dbReference type="SAM" id="MobiDB-lite"/>
    </source>
</evidence>
<dbReference type="AlphaFoldDB" id="A0A2G5HI85"/>
<dbReference type="Proteomes" id="UP000230605">
    <property type="component" value="Chromosome 7"/>
</dbReference>
<dbReference type="EMBL" id="LKMD01000106">
    <property type="protein sequence ID" value="PIA92296.1"/>
    <property type="molecule type" value="Genomic_DNA"/>
</dbReference>
<reference evidence="2 3" key="1">
    <citation type="submission" date="2015-10" db="EMBL/GenBank/DDBJ databases">
        <title>The cercosporin biosynthetic gene cluster was horizontally transferred to several fungal lineages and shown to be expanded in Cercospora beticola based on microsynteny with recipient genomes.</title>
        <authorList>
            <person name="De Jonge R."/>
            <person name="Ebert M.K."/>
            <person name="Suttle J.C."/>
            <person name="Jurick Ii W.M."/>
            <person name="Secor G.A."/>
            <person name="Thomma B.P."/>
            <person name="Van De Peer Y."/>
            <person name="Bolton M.D."/>
        </authorList>
    </citation>
    <scope>NUCLEOTIDE SEQUENCE [LARGE SCALE GENOMIC DNA]</scope>
    <source>
        <strain evidence="2 3">09-40</strain>
    </source>
</reference>
<accession>A0A2G5HI85</accession>
<organism evidence="2 3">
    <name type="scientific">Cercospora beticola</name>
    <name type="common">Sugarbeet leaf spot fungus</name>
    <dbReference type="NCBI Taxonomy" id="122368"/>
    <lineage>
        <taxon>Eukaryota</taxon>
        <taxon>Fungi</taxon>
        <taxon>Dikarya</taxon>
        <taxon>Ascomycota</taxon>
        <taxon>Pezizomycotina</taxon>
        <taxon>Dothideomycetes</taxon>
        <taxon>Dothideomycetidae</taxon>
        <taxon>Mycosphaerellales</taxon>
        <taxon>Mycosphaerellaceae</taxon>
        <taxon>Cercospora</taxon>
    </lineage>
</organism>
<dbReference type="OrthoDB" id="3649962at2759"/>